<protein>
    <submittedName>
        <fullName evidence="1">Uncharacterized protein</fullName>
    </submittedName>
</protein>
<comment type="caution">
    <text evidence="1">The sequence shown here is derived from an EMBL/GenBank/DDBJ whole genome shotgun (WGS) entry which is preliminary data.</text>
</comment>
<accession>A0ABX9FDV2</accession>
<evidence type="ECO:0000313" key="1">
    <source>
        <dbReference type="EMBL" id="RBM51156.1"/>
    </source>
</evidence>
<sequence>MIPPSVHSLFSYHLLHFQHLTYETDLFSFNLHLSSDENFTTTKAMEIIQTLNFAIKVNKIENLQFVSIRKIIHVPHQSQ</sequence>
<evidence type="ECO:0000313" key="2">
    <source>
        <dbReference type="Proteomes" id="UP000252488"/>
    </source>
</evidence>
<reference evidence="1 2" key="1">
    <citation type="submission" date="2018-06" db="EMBL/GenBank/DDBJ databases">
        <title>Draft genome sequences of nine Vibrio sp. clinical isolates from across the United States representing the closest known relative of Vibrio cholerae.</title>
        <authorList>
            <person name="Islam M.T."/>
            <person name="Liang K."/>
            <person name="Im M.S."/>
            <person name="Winkjer J."/>
            <person name="Busby S."/>
            <person name="Batra D."/>
            <person name="Rowe L."/>
            <person name="Tarr C.L."/>
            <person name="Boucher Y."/>
        </authorList>
    </citation>
    <scope>NUCLEOTIDE SEQUENCE [LARGE SCALE GENOMIC DNA]</scope>
    <source>
        <strain evidence="1 2">2016V-1111</strain>
    </source>
</reference>
<gene>
    <name evidence="1" type="ORF">DLR69_15970</name>
</gene>
<dbReference type="Proteomes" id="UP000252488">
    <property type="component" value="Unassembled WGS sequence"/>
</dbReference>
<dbReference type="EMBL" id="QKKR01000039">
    <property type="protein sequence ID" value="RBM51156.1"/>
    <property type="molecule type" value="Genomic_DNA"/>
</dbReference>
<name>A0ABX9FDV2_9VIBR</name>
<keyword evidence="2" id="KW-1185">Reference proteome</keyword>
<proteinExistence type="predicted"/>
<organism evidence="1 2">
    <name type="scientific">Vibrio paracholerae</name>
    <dbReference type="NCBI Taxonomy" id="650003"/>
    <lineage>
        <taxon>Bacteria</taxon>
        <taxon>Pseudomonadati</taxon>
        <taxon>Pseudomonadota</taxon>
        <taxon>Gammaproteobacteria</taxon>
        <taxon>Vibrionales</taxon>
        <taxon>Vibrionaceae</taxon>
        <taxon>Vibrio</taxon>
    </lineage>
</organism>